<evidence type="ECO:0000256" key="5">
    <source>
        <dbReference type="ARBA" id="ARBA00022989"/>
    </source>
</evidence>
<dbReference type="KEGG" id="ccot:CCAX7_23900"/>
<dbReference type="InterPro" id="IPR020846">
    <property type="entry name" value="MFS_dom"/>
</dbReference>
<keyword evidence="5" id="KW-1133">Transmembrane helix</keyword>
<evidence type="ECO:0000256" key="2">
    <source>
        <dbReference type="ARBA" id="ARBA00022448"/>
    </source>
</evidence>
<comment type="subcellular location">
    <subcellularLocation>
        <location evidence="1">Cell membrane</location>
        <topology evidence="1">Multi-pass membrane protein</topology>
    </subcellularLocation>
</comment>
<dbReference type="Gene3D" id="1.20.1250.20">
    <property type="entry name" value="MFS general substrate transporter like domains"/>
    <property type="match status" value="1"/>
</dbReference>
<dbReference type="OrthoDB" id="9812221at2"/>
<keyword evidence="4" id="KW-0812">Transmembrane</keyword>
<protein>
    <submittedName>
        <fullName evidence="7">MFS transporter</fullName>
    </submittedName>
</protein>
<dbReference type="RefSeq" id="WP_119321299.1">
    <property type="nucleotide sequence ID" value="NZ_AP025739.1"/>
</dbReference>
<reference evidence="7 8" key="1">
    <citation type="journal article" date="2019" name="Int. J. Syst. Evol. Microbiol.">
        <title>Capsulimonas corticalis gen. nov., sp. nov., an aerobic capsulated bacterium, of a novel bacterial order, Capsulimonadales ord. nov., of the class Armatimonadia of the phylum Armatimonadetes.</title>
        <authorList>
            <person name="Li J."/>
            <person name="Kudo C."/>
            <person name="Tonouchi A."/>
        </authorList>
    </citation>
    <scope>NUCLEOTIDE SEQUENCE [LARGE SCALE GENOMIC DNA]</scope>
    <source>
        <strain evidence="7 8">AX-7</strain>
    </source>
</reference>
<evidence type="ECO:0000313" key="7">
    <source>
        <dbReference type="EMBL" id="BDI30339.1"/>
    </source>
</evidence>
<evidence type="ECO:0000313" key="8">
    <source>
        <dbReference type="Proteomes" id="UP000287394"/>
    </source>
</evidence>
<dbReference type="InterPro" id="IPR036259">
    <property type="entry name" value="MFS_trans_sf"/>
</dbReference>
<dbReference type="CDD" id="cd17503">
    <property type="entry name" value="MFS_LmrB_MDR_like"/>
    <property type="match status" value="1"/>
</dbReference>
<dbReference type="PROSITE" id="PS50850">
    <property type="entry name" value="MFS"/>
    <property type="match status" value="1"/>
</dbReference>
<dbReference type="Pfam" id="PF07690">
    <property type="entry name" value="MFS_1"/>
    <property type="match status" value="1"/>
</dbReference>
<gene>
    <name evidence="7" type="ORF">CCAX7_23900</name>
</gene>
<evidence type="ECO:0000256" key="4">
    <source>
        <dbReference type="ARBA" id="ARBA00022692"/>
    </source>
</evidence>
<dbReference type="EMBL" id="AP025739">
    <property type="protein sequence ID" value="BDI30339.1"/>
    <property type="molecule type" value="Genomic_DNA"/>
</dbReference>
<dbReference type="GO" id="GO:0022857">
    <property type="term" value="F:transmembrane transporter activity"/>
    <property type="evidence" value="ECO:0007669"/>
    <property type="project" value="InterPro"/>
</dbReference>
<dbReference type="Gene3D" id="1.20.1720.10">
    <property type="entry name" value="Multidrug resistance protein D"/>
    <property type="match status" value="1"/>
</dbReference>
<dbReference type="PRINTS" id="PR01036">
    <property type="entry name" value="TCRTETB"/>
</dbReference>
<dbReference type="PANTHER" id="PTHR23501">
    <property type="entry name" value="MAJOR FACILITATOR SUPERFAMILY"/>
    <property type="match status" value="1"/>
</dbReference>
<keyword evidence="3" id="KW-1003">Cell membrane</keyword>
<name>A0A402CVA8_9BACT</name>
<dbReference type="InterPro" id="IPR011701">
    <property type="entry name" value="MFS"/>
</dbReference>
<evidence type="ECO:0000256" key="1">
    <source>
        <dbReference type="ARBA" id="ARBA00004651"/>
    </source>
</evidence>
<dbReference type="NCBIfam" id="TIGR00711">
    <property type="entry name" value="efflux_EmrB"/>
    <property type="match status" value="1"/>
</dbReference>
<dbReference type="AlphaFoldDB" id="A0A402CVA8"/>
<dbReference type="GO" id="GO:0005886">
    <property type="term" value="C:plasma membrane"/>
    <property type="evidence" value="ECO:0007669"/>
    <property type="project" value="UniProtKB-SubCell"/>
</dbReference>
<keyword evidence="2" id="KW-0813">Transport</keyword>
<proteinExistence type="predicted"/>
<dbReference type="PANTHER" id="PTHR23501:SF174">
    <property type="entry name" value="MULTIDRUG EXPORT PROTEIN EMRB-RELATED"/>
    <property type="match status" value="1"/>
</dbReference>
<organism evidence="7 8">
    <name type="scientific">Capsulimonas corticalis</name>
    <dbReference type="NCBI Taxonomy" id="2219043"/>
    <lineage>
        <taxon>Bacteria</taxon>
        <taxon>Bacillati</taxon>
        <taxon>Armatimonadota</taxon>
        <taxon>Armatimonadia</taxon>
        <taxon>Capsulimonadales</taxon>
        <taxon>Capsulimonadaceae</taxon>
        <taxon>Capsulimonas</taxon>
    </lineage>
</organism>
<dbReference type="Proteomes" id="UP000287394">
    <property type="component" value="Chromosome"/>
</dbReference>
<dbReference type="FunCoup" id="A0A402CVA8">
    <property type="interactions" value="133"/>
</dbReference>
<sequence length="563" mass="60597">MATQTIVKEVPELEVEPGGVLREEIPAPPSAPPPASSHHVTGDSLNPYRWFILAGLITAAILQVLDTTIVNVALPQMAGNLGATSEEIGWVVTGYILSNVIFLPMTAFLTQRFGRKRYLTASIILFTIASFFCGASHSLGEIVFWRILQGAGGAALLSTAQATLVQVFPKNEQGFVQSMFMMGLTVAPTLGPTLGGWITDNYTWNWCFLINVPIGIVATVLVVMFLHDAEAPSKSGSVDWLGIGLLATGLGAMQYVLEEGERNDWFQSNMIVSLSVLSIVCVAGLIFWQLSPRNHNPVVDFRVLKNPTLSACLFLFIVLGFGLYGGTYLFPLLAQTVLGFTSFQTGLALLPGGMATASAIVICGAILNRPKPLIDPRIIIVFGTFMTMLSMWMLGHISSQSGQSDTALALLIRGLGAGFLFIPINQMAFASLQKSELQQASGLLSLSRQLGGSFGIAALATFVQQHIQMHRVDLLGNYNDANQIFTQRLHALTGGFMSHGLGASEAHGAALSLLDRSLMRQAMTMSYADAFLTMLIISMITLPAVFLLRKNKAAAVHVEAVME</sequence>
<evidence type="ECO:0000256" key="6">
    <source>
        <dbReference type="ARBA" id="ARBA00023136"/>
    </source>
</evidence>
<accession>A0A402CVA8</accession>
<evidence type="ECO:0000256" key="3">
    <source>
        <dbReference type="ARBA" id="ARBA00022475"/>
    </source>
</evidence>
<keyword evidence="8" id="KW-1185">Reference proteome</keyword>
<dbReference type="InterPro" id="IPR004638">
    <property type="entry name" value="EmrB-like"/>
</dbReference>
<dbReference type="SUPFAM" id="SSF103473">
    <property type="entry name" value="MFS general substrate transporter"/>
    <property type="match status" value="1"/>
</dbReference>
<keyword evidence="6" id="KW-0472">Membrane</keyword>